<protein>
    <submittedName>
        <fullName evidence="1">Uncharacterized protein</fullName>
    </submittedName>
</protein>
<organism evidence="1 2">
    <name type="scientific">Metapseudomonas otitidis</name>
    <dbReference type="NCBI Taxonomy" id="319939"/>
    <lineage>
        <taxon>Bacteria</taxon>
        <taxon>Pseudomonadati</taxon>
        <taxon>Pseudomonadota</taxon>
        <taxon>Gammaproteobacteria</taxon>
        <taxon>Pseudomonadales</taxon>
        <taxon>Pseudomonadaceae</taxon>
        <taxon>Metapseudomonas</taxon>
    </lineage>
</organism>
<dbReference type="AlphaFoldDB" id="A0A7X3H7R5"/>
<proteinExistence type="predicted"/>
<comment type="caution">
    <text evidence="1">The sequence shown here is derived from an EMBL/GenBank/DDBJ whole genome shotgun (WGS) entry which is preliminary data.</text>
</comment>
<evidence type="ECO:0000313" key="1">
    <source>
        <dbReference type="EMBL" id="MWK56938.1"/>
    </source>
</evidence>
<dbReference type="EMBL" id="WTFN01000027">
    <property type="protein sequence ID" value="MWK56938.1"/>
    <property type="molecule type" value="Genomic_DNA"/>
</dbReference>
<dbReference type="Proteomes" id="UP000461288">
    <property type="component" value="Unassembled WGS sequence"/>
</dbReference>
<dbReference type="RefSeq" id="WP_069561044.1">
    <property type="nucleotide sequence ID" value="NZ_JAANPU010000003.1"/>
</dbReference>
<reference evidence="1 2" key="1">
    <citation type="submission" date="2019-12" db="EMBL/GenBank/DDBJ databases">
        <title>Draft genome sequence of Pseudomonas otitidis recovered from a chicken carcass.</title>
        <authorList>
            <person name="Vieira T.R."/>
            <person name="Oliviera E.F.C."/>
            <person name="Silva N.M.V."/>
            <person name="Sambrano G.E."/>
            <person name="Cibulski S.P."/>
            <person name="Cardoso M.R.I."/>
        </authorList>
    </citation>
    <scope>NUCLEOTIDE SEQUENCE [LARGE SCALE GENOMIC DNA]</scope>
    <source>
        <strain evidence="1 2">25_K</strain>
    </source>
</reference>
<sequence>MKYQVDLIYSKASRQPVYSATLEAPSQSVAVAEVTAWARQEGWKGEPIRNKVRQVDGVEDAA</sequence>
<evidence type="ECO:0000313" key="2">
    <source>
        <dbReference type="Proteomes" id="UP000461288"/>
    </source>
</evidence>
<gene>
    <name evidence="1" type="ORF">GO594_13205</name>
</gene>
<name>A0A7X3H7R5_9GAMM</name>
<accession>A0A7X3H7R5</accession>